<name>A0ABR3DMT8_NEUIN</name>
<protein>
    <submittedName>
        <fullName evidence="2">Uncharacterized protein</fullName>
    </submittedName>
</protein>
<proteinExistence type="predicted"/>
<accession>A0ABR3DMT8</accession>
<feature type="transmembrane region" description="Helical" evidence="1">
    <location>
        <begin position="147"/>
        <end position="165"/>
    </location>
</feature>
<evidence type="ECO:0000256" key="1">
    <source>
        <dbReference type="SAM" id="Phobius"/>
    </source>
</evidence>
<comment type="caution">
    <text evidence="2">The sequence shown here is derived from an EMBL/GenBank/DDBJ whole genome shotgun (WGS) entry which is preliminary data.</text>
</comment>
<evidence type="ECO:0000313" key="3">
    <source>
        <dbReference type="Proteomes" id="UP001451303"/>
    </source>
</evidence>
<organism evidence="2 3">
    <name type="scientific">Neurospora intermedia</name>
    <dbReference type="NCBI Taxonomy" id="5142"/>
    <lineage>
        <taxon>Eukaryota</taxon>
        <taxon>Fungi</taxon>
        <taxon>Dikarya</taxon>
        <taxon>Ascomycota</taxon>
        <taxon>Pezizomycotina</taxon>
        <taxon>Sordariomycetes</taxon>
        <taxon>Sordariomycetidae</taxon>
        <taxon>Sordariales</taxon>
        <taxon>Sordariaceae</taxon>
        <taxon>Neurospora</taxon>
    </lineage>
</organism>
<dbReference type="EMBL" id="JAVLET010000002">
    <property type="protein sequence ID" value="KAL0473944.1"/>
    <property type="molecule type" value="Genomic_DNA"/>
</dbReference>
<keyword evidence="3" id="KW-1185">Reference proteome</keyword>
<dbReference type="Proteomes" id="UP001451303">
    <property type="component" value="Unassembled WGS sequence"/>
</dbReference>
<gene>
    <name evidence="2" type="ORF">QR685DRAFT_190463</name>
</gene>
<keyword evidence="1" id="KW-0472">Membrane</keyword>
<keyword evidence="1" id="KW-0812">Transmembrane</keyword>
<keyword evidence="1" id="KW-1133">Transmembrane helix</keyword>
<reference evidence="2 3" key="1">
    <citation type="submission" date="2023-09" db="EMBL/GenBank/DDBJ databases">
        <title>Multi-omics analysis of a traditional fermented food reveals byproduct-associated fungal strains for waste-to-food upcycling.</title>
        <authorList>
            <consortium name="Lawrence Berkeley National Laboratory"/>
            <person name="Rekdal V.M."/>
            <person name="Villalobos-Escobedo J.M."/>
            <person name="Rodriguez-Valeron N."/>
            <person name="Garcia M.O."/>
            <person name="Vasquez D.P."/>
            <person name="Damayanti I."/>
            <person name="Sorensen P.M."/>
            <person name="Baidoo E.E."/>
            <person name="De Carvalho A.C."/>
            <person name="Riley R."/>
            <person name="Lipzen A."/>
            <person name="He G."/>
            <person name="Yan M."/>
            <person name="Haridas S."/>
            <person name="Daum C."/>
            <person name="Yoshinaga Y."/>
            <person name="Ng V."/>
            <person name="Grigoriev I.V."/>
            <person name="Munk R."/>
            <person name="Nuraida L."/>
            <person name="Wijaya C.H."/>
            <person name="Morales P.-C."/>
            <person name="Keasling J.D."/>
        </authorList>
    </citation>
    <scope>NUCLEOTIDE SEQUENCE [LARGE SCALE GENOMIC DNA]</scope>
    <source>
        <strain evidence="2 3">FGSC 2613</strain>
    </source>
</reference>
<evidence type="ECO:0000313" key="2">
    <source>
        <dbReference type="EMBL" id="KAL0473944.1"/>
    </source>
</evidence>
<feature type="transmembrane region" description="Helical" evidence="1">
    <location>
        <begin position="99"/>
        <end position="121"/>
    </location>
</feature>
<sequence length="214" mass="24027">MVDSVFAFSKLRSLWIVKFTEYLNRVRAPGISWTSIISSAATLSSNLSYELSCPLGASLPEAGVLFYIRKTVHGIRSSNYATVIGRRARLELHISSYKYGSYLSLLVCLFLGLVGGSNPYIHSVPVPPKQLSLASLLSIKHHKIYHARYPLLLFLCSNSTLALSLSPPIKKKPFVLEARLNWECRQTTHQAPVSTENGYTSQFQHAMSLRRRNR</sequence>